<keyword evidence="3" id="KW-1185">Reference proteome</keyword>
<dbReference type="FunFam" id="3.30.1330.40:FF:000001">
    <property type="entry name" value="L-PSP family endoribonuclease"/>
    <property type="match status" value="1"/>
</dbReference>
<protein>
    <submittedName>
        <fullName evidence="2">Endoribonuclease L-PSP</fullName>
    </submittedName>
</protein>
<dbReference type="InterPro" id="IPR006056">
    <property type="entry name" value="RidA"/>
</dbReference>
<dbReference type="NCBIfam" id="TIGR00004">
    <property type="entry name" value="Rid family detoxifying hydrolase"/>
    <property type="match status" value="1"/>
</dbReference>
<dbReference type="InterPro" id="IPR006175">
    <property type="entry name" value="YjgF/YER057c/UK114"/>
</dbReference>
<dbReference type="GO" id="GO:0019239">
    <property type="term" value="F:deaminase activity"/>
    <property type="evidence" value="ECO:0007669"/>
    <property type="project" value="TreeGrafter"/>
</dbReference>
<organism evidence="2 3">
    <name type="scientific">Polyplosphaeria fusca</name>
    <dbReference type="NCBI Taxonomy" id="682080"/>
    <lineage>
        <taxon>Eukaryota</taxon>
        <taxon>Fungi</taxon>
        <taxon>Dikarya</taxon>
        <taxon>Ascomycota</taxon>
        <taxon>Pezizomycotina</taxon>
        <taxon>Dothideomycetes</taxon>
        <taxon>Pleosporomycetidae</taxon>
        <taxon>Pleosporales</taxon>
        <taxon>Tetraplosphaeriaceae</taxon>
        <taxon>Polyplosphaeria</taxon>
    </lineage>
</organism>
<dbReference type="InterPro" id="IPR035959">
    <property type="entry name" value="RutC-like_sf"/>
</dbReference>
<dbReference type="GO" id="GO:0005739">
    <property type="term" value="C:mitochondrion"/>
    <property type="evidence" value="ECO:0007669"/>
    <property type="project" value="TreeGrafter"/>
</dbReference>
<dbReference type="PANTHER" id="PTHR11803">
    <property type="entry name" value="2-IMINOBUTANOATE/2-IMINOPROPANOATE DEAMINASE RIDA"/>
    <property type="match status" value="1"/>
</dbReference>
<comment type="caution">
    <text evidence="2">The sequence shown here is derived from an EMBL/GenBank/DDBJ whole genome shotgun (WGS) entry which is preliminary data.</text>
</comment>
<dbReference type="GO" id="GO:0005829">
    <property type="term" value="C:cytosol"/>
    <property type="evidence" value="ECO:0007669"/>
    <property type="project" value="TreeGrafter"/>
</dbReference>
<evidence type="ECO:0000313" key="2">
    <source>
        <dbReference type="EMBL" id="KAF2735567.1"/>
    </source>
</evidence>
<dbReference type="Gene3D" id="3.30.1330.40">
    <property type="entry name" value="RutC-like"/>
    <property type="match status" value="1"/>
</dbReference>
<name>A0A9P4V0Q8_9PLEO</name>
<dbReference type="PANTHER" id="PTHR11803:SF58">
    <property type="entry name" value="PROTEIN HMF1-RELATED"/>
    <property type="match status" value="1"/>
</dbReference>
<dbReference type="CDD" id="cd00448">
    <property type="entry name" value="YjgF_YER057c_UK114_family"/>
    <property type="match status" value="1"/>
</dbReference>
<dbReference type="Proteomes" id="UP000799444">
    <property type="component" value="Unassembled WGS sequence"/>
</dbReference>
<dbReference type="SUPFAM" id="SSF55298">
    <property type="entry name" value="YjgF-like"/>
    <property type="match status" value="1"/>
</dbReference>
<dbReference type="OrthoDB" id="309640at2759"/>
<dbReference type="AlphaFoldDB" id="A0A9P4V0Q8"/>
<dbReference type="EMBL" id="ML996134">
    <property type="protein sequence ID" value="KAF2735567.1"/>
    <property type="molecule type" value="Genomic_DNA"/>
</dbReference>
<evidence type="ECO:0000313" key="3">
    <source>
        <dbReference type="Proteomes" id="UP000799444"/>
    </source>
</evidence>
<dbReference type="Pfam" id="PF01042">
    <property type="entry name" value="Ribonuc_L-PSP"/>
    <property type="match status" value="1"/>
</dbReference>
<sequence>MTSSRKEVIWSDVPKLLPVMPFVPAVKCGDMVYLSGNIGIEWKTNKLVEGDIKERTRVIMRNIAKLLEDAGSHLNYIVKANVYLKDMKDFGAVNEAYLEFFPEEKDRPARTCVQVAGLPFDTDVEIECTAHV</sequence>
<comment type="similarity">
    <text evidence="1">Belongs to the RutC family.</text>
</comment>
<evidence type="ECO:0000256" key="1">
    <source>
        <dbReference type="ARBA" id="ARBA00010552"/>
    </source>
</evidence>
<gene>
    <name evidence="2" type="ORF">EJ04DRAFT_434734</name>
</gene>
<reference evidence="2" key="1">
    <citation type="journal article" date="2020" name="Stud. Mycol.">
        <title>101 Dothideomycetes genomes: a test case for predicting lifestyles and emergence of pathogens.</title>
        <authorList>
            <person name="Haridas S."/>
            <person name="Albert R."/>
            <person name="Binder M."/>
            <person name="Bloem J."/>
            <person name="Labutti K."/>
            <person name="Salamov A."/>
            <person name="Andreopoulos B."/>
            <person name="Baker S."/>
            <person name="Barry K."/>
            <person name="Bills G."/>
            <person name="Bluhm B."/>
            <person name="Cannon C."/>
            <person name="Castanera R."/>
            <person name="Culley D."/>
            <person name="Daum C."/>
            <person name="Ezra D."/>
            <person name="Gonzalez J."/>
            <person name="Henrissat B."/>
            <person name="Kuo A."/>
            <person name="Liang C."/>
            <person name="Lipzen A."/>
            <person name="Lutzoni F."/>
            <person name="Magnuson J."/>
            <person name="Mondo S."/>
            <person name="Nolan M."/>
            <person name="Ohm R."/>
            <person name="Pangilinan J."/>
            <person name="Park H.-J."/>
            <person name="Ramirez L."/>
            <person name="Alfaro M."/>
            <person name="Sun H."/>
            <person name="Tritt A."/>
            <person name="Yoshinaga Y."/>
            <person name="Zwiers L.-H."/>
            <person name="Turgeon B."/>
            <person name="Goodwin S."/>
            <person name="Spatafora J."/>
            <person name="Crous P."/>
            <person name="Grigoriev I."/>
        </authorList>
    </citation>
    <scope>NUCLEOTIDE SEQUENCE</scope>
    <source>
        <strain evidence="2">CBS 125425</strain>
    </source>
</reference>
<accession>A0A9P4V0Q8</accession>
<proteinExistence type="inferred from homology"/>